<evidence type="ECO:0000313" key="3">
    <source>
        <dbReference type="Proteomes" id="UP000193355"/>
    </source>
</evidence>
<reference evidence="3" key="1">
    <citation type="submission" date="2017-04" db="EMBL/GenBank/DDBJ databases">
        <authorList>
            <person name="Varghese N."/>
            <person name="Submissions S."/>
        </authorList>
    </citation>
    <scope>NUCLEOTIDE SEQUENCE [LARGE SCALE GENOMIC DNA]</scope>
    <source>
        <strain evidence="3">USBA 82</strain>
    </source>
</reference>
<keyword evidence="3" id="KW-1185">Reference proteome</keyword>
<protein>
    <submittedName>
        <fullName evidence="2">Uncharacterized protein</fullName>
    </submittedName>
</protein>
<dbReference type="AlphaFoldDB" id="A0A1X7KZ72"/>
<evidence type="ECO:0000256" key="1">
    <source>
        <dbReference type="SAM" id="Phobius"/>
    </source>
</evidence>
<accession>A0A1X7KZ72</accession>
<gene>
    <name evidence="2" type="ORF">SAMN06275492_1409</name>
</gene>
<keyword evidence="1" id="KW-0812">Transmembrane</keyword>
<keyword evidence="1" id="KW-0472">Membrane</keyword>
<sequence>MLFVPRSVRGTFILILTALTMMWADSFVAFLEKKGPEIL</sequence>
<proteinExistence type="predicted"/>
<evidence type="ECO:0000313" key="2">
    <source>
        <dbReference type="EMBL" id="SMG46524.1"/>
    </source>
</evidence>
<feature type="transmembrane region" description="Helical" evidence="1">
    <location>
        <begin position="12"/>
        <end position="31"/>
    </location>
</feature>
<organism evidence="2 3">
    <name type="scientific">Dethiosulfovibrio salsuginis</name>
    <dbReference type="NCBI Taxonomy" id="561720"/>
    <lineage>
        <taxon>Bacteria</taxon>
        <taxon>Thermotogati</taxon>
        <taxon>Synergistota</taxon>
        <taxon>Synergistia</taxon>
        <taxon>Synergistales</taxon>
        <taxon>Dethiosulfovibrionaceae</taxon>
        <taxon>Dethiosulfovibrio</taxon>
    </lineage>
</organism>
<name>A0A1X7KZ72_9BACT</name>
<dbReference type="Proteomes" id="UP000193355">
    <property type="component" value="Unassembled WGS sequence"/>
</dbReference>
<dbReference type="EMBL" id="FXBB01000040">
    <property type="protein sequence ID" value="SMG46524.1"/>
    <property type="molecule type" value="Genomic_DNA"/>
</dbReference>
<keyword evidence="1" id="KW-1133">Transmembrane helix</keyword>